<name>A0ABY0QZH0_9FLAO</name>
<sequence>MNIKKRILAFALFAITNISYNAQDINFGDFPRPVPTVSSLATYANVPISYASGIPDISIPLLNLPTRNKNINLDLSLSYNPLNAAPGEAASDVGRGWSLFMGGVISRKIIGELDEMYNDSSFSYYKKNEFDDIYYYNLPGLSGKFKIVRNITANTFQVLNTSSNLVKIEFTRTNNTATLIVDSFTITDTKGIKYIFNDFSLSNTQQNSHLLDGRIYRSAFFLSQIKDANNMEIANFSYQKDIRYKYISPSTINYQTCKLKNITSPSYGKIELDYVYNSLLENSMNDPYSVSKAVLKDNYNHIISQYGFEYLSSSTRILTKLKKINKNNVVSENTEFQYNTSEYDQFVTDFNLPYGYNLSYFCPVNDFTSNPRYAGIGILKRIINPTGGVTEYNFEPQEIYMDKTTTEYLNPIVNGSSFVNSQLQYLKEFNQFSFDTNNRTSRTFIVTGTPNVKKKVYIVFNVTSTYTPIFWDSNTPTYVDFNIKQGNQTIFTNGICANPGNSSSYKMEEYDLDPGTYEIRFLGSGGTGNVMMLDIGHLPLPFKNSEITNGVRIASIKYYKSTTDTAPESVTRYEYQNFTDSNSSSGYNFSPEFNIGDMDFSDFTLYRNVKVTNSDDHIGYTKYYYKNPNDYPSYPTVGSSSIWPYFNLTKSGLLEKKETYNSQHQIIASEDTEYIMEDINGVSSHTLYGGNVFSTAAYFKKITGITKSYLDNKIVEQKVETDFSPVNLEASVIKKYYDDSVTETTLTYPSATGGDYISLGTKNILSIPVIQEVKDNGKVISKSITQFAHPSSILPTSVLTTNISDGSTKTAVTFDLYDEKGNLLQMTSSVGIPTAIVYGYDKTQPIAKIQGATYAQVSPYIQAIVSASDADAANPANEQTLIMALDSFRKNAALKDFSISTMTYDPLIGMTTNTPPTGIREIFIYNADNKLEKVIDMNGNVITEHKYNYKN</sequence>
<proteinExistence type="predicted"/>
<reference evidence="2 3" key="1">
    <citation type="submission" date="2016-10" db="EMBL/GenBank/DDBJ databases">
        <authorList>
            <person name="Varghese N."/>
            <person name="Submissions S."/>
        </authorList>
    </citation>
    <scope>NUCLEOTIDE SEQUENCE [LARGE SCALE GENOMIC DNA]</scope>
    <source>
        <strain evidence="2 3">CGMCC 1.10941</strain>
    </source>
</reference>
<keyword evidence="3" id="KW-1185">Reference proteome</keyword>
<evidence type="ECO:0008006" key="4">
    <source>
        <dbReference type="Google" id="ProtNLM"/>
    </source>
</evidence>
<comment type="caution">
    <text evidence="2">The sequence shown here is derived from an EMBL/GenBank/DDBJ whole genome shotgun (WGS) entry which is preliminary data.</text>
</comment>
<evidence type="ECO:0000313" key="3">
    <source>
        <dbReference type="Proteomes" id="UP000199242"/>
    </source>
</evidence>
<dbReference type="Proteomes" id="UP000199242">
    <property type="component" value="Unassembled WGS sequence"/>
</dbReference>
<gene>
    <name evidence="2" type="ORF">SAMN05216273_114103</name>
</gene>
<dbReference type="EMBL" id="FNHD01000014">
    <property type="protein sequence ID" value="SDM14801.1"/>
    <property type="molecule type" value="Genomic_DNA"/>
</dbReference>
<evidence type="ECO:0000256" key="1">
    <source>
        <dbReference type="SAM" id="SignalP"/>
    </source>
</evidence>
<keyword evidence="1" id="KW-0732">Signal</keyword>
<organism evidence="2 3">
    <name type="scientific">Chryseobacterium taihuense</name>
    <dbReference type="NCBI Taxonomy" id="1141221"/>
    <lineage>
        <taxon>Bacteria</taxon>
        <taxon>Pseudomonadati</taxon>
        <taxon>Bacteroidota</taxon>
        <taxon>Flavobacteriia</taxon>
        <taxon>Flavobacteriales</taxon>
        <taxon>Weeksellaceae</taxon>
        <taxon>Chryseobacterium group</taxon>
        <taxon>Chryseobacterium</taxon>
    </lineage>
</organism>
<accession>A0ABY0QZH0</accession>
<evidence type="ECO:0000313" key="2">
    <source>
        <dbReference type="EMBL" id="SDM14801.1"/>
    </source>
</evidence>
<dbReference type="RefSeq" id="WP_089744935.1">
    <property type="nucleotide sequence ID" value="NZ_FNHD01000014.1"/>
</dbReference>
<protein>
    <recommendedName>
        <fullName evidence="4">YD repeat-containing protein</fullName>
    </recommendedName>
</protein>
<feature type="signal peptide" evidence="1">
    <location>
        <begin position="1"/>
        <end position="22"/>
    </location>
</feature>
<feature type="chain" id="PRO_5046249041" description="YD repeat-containing protein" evidence="1">
    <location>
        <begin position="23"/>
        <end position="951"/>
    </location>
</feature>